<evidence type="ECO:0000313" key="4">
    <source>
        <dbReference type="Proteomes" id="UP000266841"/>
    </source>
</evidence>
<proteinExistence type="predicted"/>
<feature type="region of interest" description="Disordered" evidence="1">
    <location>
        <begin position="1"/>
        <end position="21"/>
    </location>
</feature>
<protein>
    <recommendedName>
        <fullName evidence="2">H15 domain-containing protein</fullName>
    </recommendedName>
</protein>
<feature type="domain" description="H15" evidence="2">
    <location>
        <begin position="81"/>
        <end position="151"/>
    </location>
</feature>
<dbReference type="SUPFAM" id="SSF46785">
    <property type="entry name" value="Winged helix' DNA-binding domain"/>
    <property type="match status" value="1"/>
</dbReference>
<dbReference type="InterPro" id="IPR005818">
    <property type="entry name" value="Histone_H1/H5_H15"/>
</dbReference>
<evidence type="ECO:0000256" key="1">
    <source>
        <dbReference type="SAM" id="MobiDB-lite"/>
    </source>
</evidence>
<dbReference type="Gene3D" id="1.10.10.10">
    <property type="entry name" value="Winged helix-like DNA-binding domain superfamily/Winged helix DNA-binding domain"/>
    <property type="match status" value="1"/>
</dbReference>
<dbReference type="SMART" id="SM00526">
    <property type="entry name" value="H15"/>
    <property type="match status" value="1"/>
</dbReference>
<dbReference type="Proteomes" id="UP000266841">
    <property type="component" value="Unassembled WGS sequence"/>
</dbReference>
<feature type="non-terminal residue" evidence="3">
    <location>
        <position position="1"/>
    </location>
</feature>
<dbReference type="AlphaFoldDB" id="K0TGS9"/>
<dbReference type="OrthoDB" id="56094at2759"/>
<feature type="compositionally biased region" description="Basic and acidic residues" evidence="1">
    <location>
        <begin position="166"/>
        <end position="182"/>
    </location>
</feature>
<dbReference type="InterPro" id="IPR036390">
    <property type="entry name" value="WH_DNA-bd_sf"/>
</dbReference>
<reference evidence="3 4" key="1">
    <citation type="journal article" date="2012" name="Genome Biol.">
        <title>Genome and low-iron response of an oceanic diatom adapted to chronic iron limitation.</title>
        <authorList>
            <person name="Lommer M."/>
            <person name="Specht M."/>
            <person name="Roy A.S."/>
            <person name="Kraemer L."/>
            <person name="Andreson R."/>
            <person name="Gutowska M.A."/>
            <person name="Wolf J."/>
            <person name="Bergner S.V."/>
            <person name="Schilhabel M.B."/>
            <person name="Klostermeier U.C."/>
            <person name="Beiko R.G."/>
            <person name="Rosenstiel P."/>
            <person name="Hippler M."/>
            <person name="Laroche J."/>
        </authorList>
    </citation>
    <scope>NUCLEOTIDE SEQUENCE [LARGE SCALE GENOMIC DNA]</scope>
    <source>
        <strain evidence="3 4">CCMP1005</strain>
    </source>
</reference>
<evidence type="ECO:0000259" key="2">
    <source>
        <dbReference type="PROSITE" id="PS51504"/>
    </source>
</evidence>
<accession>K0TGS9</accession>
<dbReference type="GO" id="GO:0000786">
    <property type="term" value="C:nucleosome"/>
    <property type="evidence" value="ECO:0007669"/>
    <property type="project" value="InterPro"/>
</dbReference>
<dbReference type="GO" id="GO:0003677">
    <property type="term" value="F:DNA binding"/>
    <property type="evidence" value="ECO:0007669"/>
    <property type="project" value="InterPro"/>
</dbReference>
<sequence>SIHHCKTGVGESSVTGGDGDRKFPARLHDGATVSYSHASVRSAALPGSLTVGARISAQRRFLSLLLLLYGSPVQLVRFFLTRPPLSTLIADAILKLKDRAPGSTACSIKKHMQANMPAGEDWMNSVFLNALKKMVAEGDLLQADECYMFSEKFLANVGKKKSASGDGKDAKKAAPELEDQKARLPPPDRTGLYFALMGTEDQCLYGGEVQDEIKKLIKRDGKASVVPFFEPLDVSYFRTLTYFQGGQHRSDNYGLHVDMKGGIVHSGSAVEQIEAFHTYFKEHGGRYMGHKSQGGDNISEFVWLIKRLKKAMKS</sequence>
<dbReference type="PROSITE" id="PS51504">
    <property type="entry name" value="H15"/>
    <property type="match status" value="1"/>
</dbReference>
<gene>
    <name evidence="3" type="ORF">THAOC_00159</name>
</gene>
<name>K0TGS9_THAOC</name>
<feature type="region of interest" description="Disordered" evidence="1">
    <location>
        <begin position="160"/>
        <end position="182"/>
    </location>
</feature>
<dbReference type="GO" id="GO:0006334">
    <property type="term" value="P:nucleosome assembly"/>
    <property type="evidence" value="ECO:0007669"/>
    <property type="project" value="InterPro"/>
</dbReference>
<keyword evidence="4" id="KW-1185">Reference proteome</keyword>
<dbReference type="Pfam" id="PF00538">
    <property type="entry name" value="Linker_histone"/>
    <property type="match status" value="1"/>
</dbReference>
<dbReference type="CDD" id="cd00073">
    <property type="entry name" value="H15"/>
    <property type="match status" value="1"/>
</dbReference>
<dbReference type="InterPro" id="IPR036388">
    <property type="entry name" value="WH-like_DNA-bd_sf"/>
</dbReference>
<dbReference type="EMBL" id="AGNL01000154">
    <property type="protein sequence ID" value="EJK77968.1"/>
    <property type="molecule type" value="Genomic_DNA"/>
</dbReference>
<comment type="caution">
    <text evidence="3">The sequence shown here is derived from an EMBL/GenBank/DDBJ whole genome shotgun (WGS) entry which is preliminary data.</text>
</comment>
<evidence type="ECO:0000313" key="3">
    <source>
        <dbReference type="EMBL" id="EJK77968.1"/>
    </source>
</evidence>
<organism evidence="3 4">
    <name type="scientific">Thalassiosira oceanica</name>
    <name type="common">Marine diatom</name>
    <dbReference type="NCBI Taxonomy" id="159749"/>
    <lineage>
        <taxon>Eukaryota</taxon>
        <taxon>Sar</taxon>
        <taxon>Stramenopiles</taxon>
        <taxon>Ochrophyta</taxon>
        <taxon>Bacillariophyta</taxon>
        <taxon>Coscinodiscophyceae</taxon>
        <taxon>Thalassiosirophycidae</taxon>
        <taxon>Thalassiosirales</taxon>
        <taxon>Thalassiosiraceae</taxon>
        <taxon>Thalassiosira</taxon>
    </lineage>
</organism>